<feature type="transmembrane region" description="Helical" evidence="1">
    <location>
        <begin position="45"/>
        <end position="66"/>
    </location>
</feature>
<dbReference type="EMBL" id="FMZF01000002">
    <property type="protein sequence ID" value="SDC37483.1"/>
    <property type="molecule type" value="Genomic_DNA"/>
</dbReference>
<protein>
    <submittedName>
        <fullName evidence="2">Uncharacterized protein</fullName>
    </submittedName>
</protein>
<evidence type="ECO:0000313" key="3">
    <source>
        <dbReference type="Proteomes" id="UP000199416"/>
    </source>
</evidence>
<keyword evidence="3" id="KW-1185">Reference proteome</keyword>
<dbReference type="Proteomes" id="UP000199416">
    <property type="component" value="Unassembled WGS sequence"/>
</dbReference>
<evidence type="ECO:0000256" key="1">
    <source>
        <dbReference type="SAM" id="Phobius"/>
    </source>
</evidence>
<dbReference type="RefSeq" id="WP_091364201.1">
    <property type="nucleotide sequence ID" value="NZ_FMZF01000002.1"/>
</dbReference>
<gene>
    <name evidence="2" type="ORF">SAMN05660690_1167</name>
</gene>
<dbReference type="OrthoDB" id="7107981at2"/>
<accession>A0A1G6L2Y5</accession>
<name>A0A1G6L2Y5_9ACTN</name>
<keyword evidence="1" id="KW-0812">Transmembrane</keyword>
<dbReference type="AlphaFoldDB" id="A0A1G6L2Y5"/>
<feature type="transmembrane region" description="Helical" evidence="1">
    <location>
        <begin position="12"/>
        <end position="33"/>
    </location>
</feature>
<keyword evidence="1" id="KW-1133">Transmembrane helix</keyword>
<organism evidence="2 3">
    <name type="scientific">Geodermatophilus telluris</name>
    <dbReference type="NCBI Taxonomy" id="1190417"/>
    <lineage>
        <taxon>Bacteria</taxon>
        <taxon>Bacillati</taxon>
        <taxon>Actinomycetota</taxon>
        <taxon>Actinomycetes</taxon>
        <taxon>Geodermatophilales</taxon>
        <taxon>Geodermatophilaceae</taxon>
        <taxon>Geodermatophilus</taxon>
    </lineage>
</organism>
<evidence type="ECO:0000313" key="2">
    <source>
        <dbReference type="EMBL" id="SDC37483.1"/>
    </source>
</evidence>
<sequence length="339" mass="37307">MKALTTRLRRMVGNYALVIIIVGVGATVVLMTSGANGLWEKLLKSFVTILVFVVASTLVGVVRGLAKYRIAKATKPHEKVVEPLVTSDREYCLVLRSFGEDGQIVLPRESRRGRVGLAYGLTPNLTMEQVVATAVSESLRMPTYAIVDQSVTLAPPGLTFVRVADDQWKAVVSRLIRRAHTVVLLLGRDKEIGAGFAWEIEHLVQSGISSRVVLTLPPPDQDEYSHQRALHQAAVLLALLTSTGDLSGLERFRVLEYEMQLPPTTLVVATTETSAIRLWHLKDSATTPRAGLWNRVKAYRGPVHVTNLQYKGAMSEALAETEKQLRGNSFSARYPLGSR</sequence>
<proteinExistence type="predicted"/>
<reference evidence="3" key="1">
    <citation type="submission" date="2016-10" db="EMBL/GenBank/DDBJ databases">
        <authorList>
            <person name="Varghese N."/>
            <person name="Submissions S."/>
        </authorList>
    </citation>
    <scope>NUCLEOTIDE SEQUENCE [LARGE SCALE GENOMIC DNA]</scope>
    <source>
        <strain evidence="3">DSM 45421</strain>
    </source>
</reference>
<keyword evidence="1" id="KW-0472">Membrane</keyword>